<reference evidence="2 3" key="1">
    <citation type="submission" date="2024-10" db="EMBL/GenBank/DDBJ databases">
        <authorList>
            <person name="Kim D."/>
        </authorList>
    </citation>
    <scope>NUCLEOTIDE SEQUENCE [LARGE SCALE GENOMIC DNA]</scope>
    <source>
        <strain evidence="2">BH-2024</strain>
    </source>
</reference>
<sequence>MYIATSQSCNGISGEPSSSSPPVNWRSGALRGGRKVTKEPAYAFILPNLEQYPVDFRHFLERDIIEISTLRRLENSGHFNWWCHHDSNHRLPLAMTGDGKCLLHTASLDMARLYLSDYKCSVLAGLMSGPQIRAEKDKEHKPGLGYLDRWETREKVPAALEDAIRNSLDSGEFETQEQVEKMLKEDKRFMMRCLEQVPPCGGEAAEGTGGGTACVNPLCGHMTVHDLKKICKRQIKHLEMGKLEVPNLIGRTKSIGNITLRQFADRIFEVWSEEELLVTDANRKCNPLELLHLLSGIGLGQHEQGIRSPIMARVDYGAANDKEHKPGLNYLDRWEIKGKVPAKWVQCLHESMQKGEFETQEEVEKMLEEFKEEEGAPMAEMVFKETDGVVDKRMAAVIKAAGKRECGDNYWVMEPADYFVAGVRKLVVVAGDKIRANGTSIRDKMAHFLLPDDTHWGDEAGPEMKGKDGLGKRIKKLMDRYAKGLDAVAESYGKLESAWPPSEKEYQDLATKYSAVISRGRQLIEASWPTTTDRAKETEKVAKRMEQRNFEFAEFLDKALEHDENLQLMIDQGPGEQRQQPKQRDGQQQQEGEQQGKKKEVTRKMTADEVLRKKGTKKIEKVVRLEKELEELKRGRRFVQKPEGQEKILENSIKGLVLTPDQMKAVFEEQRQRRARERFEEKDQQWQTEMSRRVPFFLGLGLSEGESSSGSVGLEAGGGWTRKHQG</sequence>
<protein>
    <recommendedName>
        <fullName evidence="4">OTU domain-containing protein</fullName>
    </recommendedName>
</protein>
<feature type="compositionally biased region" description="Low complexity" evidence="1">
    <location>
        <begin position="704"/>
        <end position="714"/>
    </location>
</feature>
<gene>
    <name evidence="2" type="ORF">niasHT_029365</name>
</gene>
<feature type="compositionally biased region" description="Low complexity" evidence="1">
    <location>
        <begin position="576"/>
        <end position="593"/>
    </location>
</feature>
<dbReference type="AlphaFoldDB" id="A0ABD2J9U0"/>
<evidence type="ECO:0000313" key="3">
    <source>
        <dbReference type="Proteomes" id="UP001620626"/>
    </source>
</evidence>
<feature type="region of interest" description="Disordered" evidence="1">
    <location>
        <begin position="574"/>
        <end position="609"/>
    </location>
</feature>
<feature type="region of interest" description="Disordered" evidence="1">
    <location>
        <begin position="704"/>
        <end position="726"/>
    </location>
</feature>
<organism evidence="2 3">
    <name type="scientific">Heterodera trifolii</name>
    <dbReference type="NCBI Taxonomy" id="157864"/>
    <lineage>
        <taxon>Eukaryota</taxon>
        <taxon>Metazoa</taxon>
        <taxon>Ecdysozoa</taxon>
        <taxon>Nematoda</taxon>
        <taxon>Chromadorea</taxon>
        <taxon>Rhabditida</taxon>
        <taxon>Tylenchina</taxon>
        <taxon>Tylenchomorpha</taxon>
        <taxon>Tylenchoidea</taxon>
        <taxon>Heteroderidae</taxon>
        <taxon>Heteroderinae</taxon>
        <taxon>Heterodera</taxon>
    </lineage>
</organism>
<dbReference type="EMBL" id="JBICBT010001022">
    <property type="protein sequence ID" value="KAL3087371.1"/>
    <property type="molecule type" value="Genomic_DNA"/>
</dbReference>
<evidence type="ECO:0008006" key="4">
    <source>
        <dbReference type="Google" id="ProtNLM"/>
    </source>
</evidence>
<evidence type="ECO:0000313" key="2">
    <source>
        <dbReference type="EMBL" id="KAL3087371.1"/>
    </source>
</evidence>
<feature type="region of interest" description="Disordered" evidence="1">
    <location>
        <begin position="1"/>
        <end position="26"/>
    </location>
</feature>
<keyword evidence="3" id="KW-1185">Reference proteome</keyword>
<feature type="compositionally biased region" description="Basic and acidic residues" evidence="1">
    <location>
        <begin position="594"/>
        <end position="609"/>
    </location>
</feature>
<name>A0ABD2J9U0_9BILA</name>
<feature type="compositionally biased region" description="Polar residues" evidence="1">
    <location>
        <begin position="1"/>
        <end position="11"/>
    </location>
</feature>
<comment type="caution">
    <text evidence="2">The sequence shown here is derived from an EMBL/GenBank/DDBJ whole genome shotgun (WGS) entry which is preliminary data.</text>
</comment>
<proteinExistence type="predicted"/>
<dbReference type="Proteomes" id="UP001620626">
    <property type="component" value="Unassembled WGS sequence"/>
</dbReference>
<evidence type="ECO:0000256" key="1">
    <source>
        <dbReference type="SAM" id="MobiDB-lite"/>
    </source>
</evidence>
<accession>A0ABD2J9U0</accession>